<keyword evidence="2" id="KW-0547">Nucleotide-binding</keyword>
<evidence type="ECO:0000313" key="2">
    <source>
        <dbReference type="EMBL" id="AMB21617.1"/>
    </source>
</evidence>
<evidence type="ECO:0000313" key="3">
    <source>
        <dbReference type="Proteomes" id="UP000142765"/>
    </source>
</evidence>
<accession>A0A0Y0CQA1</accession>
<gene>
    <name evidence="2" type="ORF">CyHV2_ORF46</name>
</gene>
<dbReference type="GO" id="GO:0004386">
    <property type="term" value="F:helicase activity"/>
    <property type="evidence" value="ECO:0007669"/>
    <property type="project" value="UniProtKB-KW"/>
</dbReference>
<proteinExistence type="predicted"/>
<organism evidence="2 3">
    <name type="scientific">Cyprinid herpesvirus 2</name>
    <name type="common">CyHV-2</name>
    <dbReference type="NCBI Taxonomy" id="317878"/>
    <lineage>
        <taxon>Viruses</taxon>
        <taxon>Duplodnaviria</taxon>
        <taxon>Heunggongvirae</taxon>
        <taxon>Peploviricota</taxon>
        <taxon>Herviviricetes</taxon>
        <taxon>Herpesvirales</taxon>
        <taxon>Alloherpesviridae</taxon>
        <taxon>Cyvirus</taxon>
        <taxon>Cyvirus cyprinidallo2</taxon>
    </lineage>
</organism>
<name>A0A0Y0CQA1_CYHV2</name>
<dbReference type="EMBL" id="KT387800">
    <property type="protein sequence ID" value="AMB21617.1"/>
    <property type="molecule type" value="Genomic_DNA"/>
</dbReference>
<keyword evidence="2" id="KW-0067">ATP-binding</keyword>
<keyword evidence="2" id="KW-0347">Helicase</keyword>
<reference evidence="2 3" key="1">
    <citation type="submission" date="2015-08" db="EMBL/GenBank/DDBJ databases">
        <authorList>
            <person name="Babu N.S."/>
            <person name="Beckwith C.J."/>
            <person name="Beseler K.G."/>
            <person name="Brison A."/>
            <person name="Carone J.V."/>
            <person name="Caskin T.P."/>
            <person name="Diamond M."/>
            <person name="Durham M.E."/>
            <person name="Foxe J.M."/>
            <person name="Go M."/>
            <person name="Henderson B.A."/>
            <person name="Jones I.B."/>
            <person name="McGettigan J.A."/>
            <person name="Micheletti S.J."/>
            <person name="Nasrallah M.E."/>
            <person name="Ortiz D."/>
            <person name="Piller C.R."/>
            <person name="Privatt S.R."/>
            <person name="Schneider S.L."/>
            <person name="Sharp S."/>
            <person name="Smith T.C."/>
            <person name="Stanton J.D."/>
            <person name="Ullery H.E."/>
            <person name="Wilson R.J."/>
            <person name="Serrano M.G."/>
            <person name="Buck G."/>
            <person name="Lee V."/>
            <person name="Wang Y."/>
            <person name="Carvalho R."/>
            <person name="Voegtly L."/>
            <person name="Shi R."/>
            <person name="Duckworth R."/>
            <person name="Johnson A."/>
            <person name="Loviza R."/>
            <person name="Walstead R."/>
            <person name="Shah Z."/>
            <person name="Kiflezghi M."/>
            <person name="Wade K."/>
            <person name="Ball S.L."/>
            <person name="Bradley K.W."/>
            <person name="Asai D.J."/>
            <person name="Bowman C.A."/>
            <person name="Russell D.A."/>
            <person name="Pope W.H."/>
            <person name="Jacobs-Sera D."/>
            <person name="Hendrix R.W."/>
            <person name="Hatfull G.F."/>
        </authorList>
    </citation>
    <scope>NUCLEOTIDE SEQUENCE [LARGE SCALE GENOMIC DNA]</scope>
    <source>
        <strain evidence="2">SY</strain>
    </source>
</reference>
<dbReference type="Proteomes" id="UP000142765">
    <property type="component" value="Segment"/>
</dbReference>
<feature type="region of interest" description="Disordered" evidence="1">
    <location>
        <begin position="233"/>
        <end position="349"/>
    </location>
</feature>
<feature type="compositionally biased region" description="Basic and acidic residues" evidence="1">
    <location>
        <begin position="278"/>
        <end position="307"/>
    </location>
</feature>
<protein>
    <submittedName>
        <fullName evidence="2">Putative helicase-primase primase subunit</fullName>
    </submittedName>
</protein>
<evidence type="ECO:0000256" key="1">
    <source>
        <dbReference type="SAM" id="MobiDB-lite"/>
    </source>
</evidence>
<sequence length="878" mass="98372">MSNSIFSQGKPPCTKTMEEDDDLMALLADSMETPVCFAANDGSLYWSDLKPNAISALMKTFPMAAEAVVDQGFWPVRVFTLGGDRRIRYLCALPVTAGDPPPSSLPSSSPIPEDAWHPMRHEAMSEMGMDYVSNFVKLRAEAMVDNMSWFAELDTLARKQLLRDGVTPVWHNAIITEYVRLCMARKLASMDVLDVSLLTTAKQTVYARHKFFKMKLPSLDSMGVVDYDGHYSLKDRSPATPEQLFRRKNSDASPSPSPSPEAGKLSESKTQVSPKARKLSESKTDEHEASHKARKLSESEAEAESKAKAKVSPSPSPPSSRKISETSRKRPAAAPVSPDDSSSKKSKQSSIVRYFKGESVAQIRMAHVNDTVQSVLDAYKPWVENTVTALRYINECCYLHIETPVLVKVPSNKELVANESQPFKSAIDLLENYVADTQMSMVYACGIPRNKKRLVVFVNEEPFTPEGSEEVISKRSYVLATPETLDSLIERADSKDVTVCYHEVFFMNRVYTRIIFDIDAPWPGTLDCDADLYKRMANTLQALCYVVWSNTVGVKIQMKPLQMAVFRRPAKNKWSLRIVIKLPFNCSMRNIDVVNSFVSSIVREAEAAKLPYLALVSHPTKKDLFAHFDDCCNSDATVVDDVVGGGGGVKPKQELLVHKPSKAPRWFSKTTGQYVVEEKTGWHHAKVTSSIDVNVYGSHKSVRLPYCGKLDGSKFIRVWSSTRDPSDWKLSRCLMSAPFTHNEIILLPELKETLPFATTETTLLKTKNIKWTWGVPGAAALTKDRVSACKAAAEQHYNQKFTECPKENFTTLVSNKPVFDCDLCGRAHKNKQKIYFMVFPHVWYLKCFHTTEVLYATLDPQTGALGWKERTAVCQYGE</sequence>
<dbReference type="OrthoDB" id="3472at10239"/>
<keyword evidence="2" id="KW-0378">Hydrolase</keyword>